<dbReference type="EMBL" id="CP045096">
    <property type="protein sequence ID" value="QFR01265.1"/>
    <property type="molecule type" value="Genomic_DNA"/>
</dbReference>
<gene>
    <name evidence="2" type="ORF">F9278_39535</name>
</gene>
<dbReference type="AlphaFoldDB" id="A0A5P8KE31"/>
<organism evidence="2 3">
    <name type="scientific">Streptomyces phaeolivaceus</name>
    <dbReference type="NCBI Taxonomy" id="2653200"/>
    <lineage>
        <taxon>Bacteria</taxon>
        <taxon>Bacillati</taxon>
        <taxon>Actinomycetota</taxon>
        <taxon>Actinomycetes</taxon>
        <taxon>Kitasatosporales</taxon>
        <taxon>Streptomycetaceae</taxon>
        <taxon>Streptomyces</taxon>
    </lineage>
</organism>
<dbReference type="Gene3D" id="3.40.50.150">
    <property type="entry name" value="Vaccinia Virus protein VP39"/>
    <property type="match status" value="1"/>
</dbReference>
<dbReference type="InterPro" id="IPR041698">
    <property type="entry name" value="Methyltransf_25"/>
</dbReference>
<dbReference type="Proteomes" id="UP000327294">
    <property type="component" value="Chromosome"/>
</dbReference>
<dbReference type="SUPFAM" id="SSF53335">
    <property type="entry name" value="S-adenosyl-L-methionine-dependent methyltransferases"/>
    <property type="match status" value="1"/>
</dbReference>
<dbReference type="InterPro" id="IPR029063">
    <property type="entry name" value="SAM-dependent_MTases_sf"/>
</dbReference>
<protein>
    <submittedName>
        <fullName evidence="2">Class I SAM-dependent methyltransferase</fullName>
    </submittedName>
</protein>
<keyword evidence="2" id="KW-0808">Transferase</keyword>
<dbReference type="KEGG" id="sphv:F9278_39535"/>
<reference evidence="2 3" key="1">
    <citation type="submission" date="2019-10" db="EMBL/GenBank/DDBJ databases">
        <title>Streptomyces sp. strain GY16 isolated from leaves of Broussonetia papyrifera.</title>
        <authorList>
            <person name="Mo P."/>
        </authorList>
    </citation>
    <scope>NUCLEOTIDE SEQUENCE [LARGE SCALE GENOMIC DNA]</scope>
    <source>
        <strain evidence="2 3">GY16</strain>
    </source>
</reference>
<dbReference type="RefSeq" id="WP_152172583.1">
    <property type="nucleotide sequence ID" value="NZ_CP045096.1"/>
</dbReference>
<evidence type="ECO:0000259" key="1">
    <source>
        <dbReference type="Pfam" id="PF13649"/>
    </source>
</evidence>
<dbReference type="CDD" id="cd02440">
    <property type="entry name" value="AdoMet_MTases"/>
    <property type="match status" value="1"/>
</dbReference>
<dbReference type="GO" id="GO:0008168">
    <property type="term" value="F:methyltransferase activity"/>
    <property type="evidence" value="ECO:0007669"/>
    <property type="project" value="UniProtKB-KW"/>
</dbReference>
<name>A0A5P8KE31_9ACTN</name>
<dbReference type="GO" id="GO:0032259">
    <property type="term" value="P:methylation"/>
    <property type="evidence" value="ECO:0007669"/>
    <property type="project" value="UniProtKB-KW"/>
</dbReference>
<feature type="domain" description="Methyltransferase" evidence="1">
    <location>
        <begin position="54"/>
        <end position="148"/>
    </location>
</feature>
<evidence type="ECO:0000313" key="3">
    <source>
        <dbReference type="Proteomes" id="UP000327294"/>
    </source>
</evidence>
<proteinExistence type="predicted"/>
<sequence length="241" mass="25861">MSVTSRYRESWEGFWREAPDEPGAVFWDAGPERTAAVHLALFEPYLTAPDLPLVDLGCGNGTQTRFLADRFRRVIGADLSTAALDRARRADPDGRAGYRPLDAADKADAETLHADLGDANVYVRGVLHQCEPDDRQRLVDTVATLVGERGRACLVELSEAAKPVLMGLAAGPGGPPAKLAPIFRHGIAPGEVSDAAIPRYLGVSGLGLVAEGELPLITTEHTADGTRIELPSRWYVVGRTV</sequence>
<dbReference type="Pfam" id="PF13649">
    <property type="entry name" value="Methyltransf_25"/>
    <property type="match status" value="1"/>
</dbReference>
<accession>A0A5P8KE31</accession>
<keyword evidence="2" id="KW-0489">Methyltransferase</keyword>
<evidence type="ECO:0000313" key="2">
    <source>
        <dbReference type="EMBL" id="QFR01265.1"/>
    </source>
</evidence>
<keyword evidence="3" id="KW-1185">Reference proteome</keyword>